<organism evidence="1 2">
    <name type="scientific">Megasphaera hominis</name>
    <dbReference type="NCBI Taxonomy" id="159836"/>
    <lineage>
        <taxon>Bacteria</taxon>
        <taxon>Bacillati</taxon>
        <taxon>Bacillota</taxon>
        <taxon>Negativicutes</taxon>
        <taxon>Veillonellales</taxon>
        <taxon>Veillonellaceae</taxon>
        <taxon>Megasphaera</taxon>
    </lineage>
</organism>
<dbReference type="EMBL" id="JACOGK010000015">
    <property type="protein sequence ID" value="MBC3536823.1"/>
    <property type="molecule type" value="Genomic_DNA"/>
</dbReference>
<protein>
    <submittedName>
        <fullName evidence="1">Uncharacterized protein</fullName>
    </submittedName>
</protein>
<dbReference type="RefSeq" id="WP_186502980.1">
    <property type="nucleotide sequence ID" value="NZ_JACOGK010000015.1"/>
</dbReference>
<reference evidence="1 2" key="1">
    <citation type="submission" date="2020-08" db="EMBL/GenBank/DDBJ databases">
        <authorList>
            <person name="Liu C."/>
            <person name="Sun Q."/>
        </authorList>
    </citation>
    <scope>NUCLEOTIDE SEQUENCE [LARGE SCALE GENOMIC DNA]</scope>
    <source>
        <strain evidence="1 2">NSJ-59</strain>
    </source>
</reference>
<evidence type="ECO:0000313" key="1">
    <source>
        <dbReference type="EMBL" id="MBC3536823.1"/>
    </source>
</evidence>
<gene>
    <name evidence="1" type="ORF">H8J70_06135</name>
</gene>
<name>A0ABR6VHN6_9FIRM</name>
<comment type="caution">
    <text evidence="1">The sequence shown here is derived from an EMBL/GenBank/DDBJ whole genome shotgun (WGS) entry which is preliminary data.</text>
</comment>
<accession>A0ABR6VHN6</accession>
<evidence type="ECO:0000313" key="2">
    <source>
        <dbReference type="Proteomes" id="UP000606870"/>
    </source>
</evidence>
<sequence length="109" mass="12200">MIVGVKFCGNCNPFIETPTLFKKLIAAAPDMEFRLISRTLPKWDVSLLLNACPAGCLKAKEFPNSVVVSGFNVDYWDVDPEDLVARILQAIRSKWAVVQKERSAKNMDV</sequence>
<dbReference type="Proteomes" id="UP000606870">
    <property type="component" value="Unassembled WGS sequence"/>
</dbReference>
<keyword evidence="2" id="KW-1185">Reference proteome</keyword>
<proteinExistence type="predicted"/>